<protein>
    <submittedName>
        <fullName evidence="2">DUF4034 domain-containing protein</fullName>
    </submittedName>
</protein>
<organism evidence="2 3">
    <name type="scientific">Streptomyces albidochromogenes</name>
    <dbReference type="NCBI Taxonomy" id="329524"/>
    <lineage>
        <taxon>Bacteria</taxon>
        <taxon>Bacillati</taxon>
        <taxon>Actinomycetota</taxon>
        <taxon>Actinomycetes</taxon>
        <taxon>Kitasatosporales</taxon>
        <taxon>Streptomycetaceae</taxon>
        <taxon>Streptomyces</taxon>
    </lineage>
</organism>
<reference evidence="2 3" key="1">
    <citation type="submission" date="2024-09" db="EMBL/GenBank/DDBJ databases">
        <title>The Natural Products Discovery Center: Release of the First 8490 Sequenced Strains for Exploring Actinobacteria Biosynthetic Diversity.</title>
        <authorList>
            <person name="Kalkreuter E."/>
            <person name="Kautsar S.A."/>
            <person name="Yang D."/>
            <person name="Bader C.D."/>
            <person name="Teijaro C.N."/>
            <person name="Fluegel L."/>
            <person name="Davis C.M."/>
            <person name="Simpson J.R."/>
            <person name="Lauterbach L."/>
            <person name="Steele A.D."/>
            <person name="Gui C."/>
            <person name="Meng S."/>
            <person name="Li G."/>
            <person name="Viehrig K."/>
            <person name="Ye F."/>
            <person name="Su P."/>
            <person name="Kiefer A.F."/>
            <person name="Nichols A."/>
            <person name="Cepeda A.J."/>
            <person name="Yan W."/>
            <person name="Fan B."/>
            <person name="Jiang Y."/>
            <person name="Adhikari A."/>
            <person name="Zheng C.-J."/>
            <person name="Schuster L."/>
            <person name="Cowan T.M."/>
            <person name="Smanski M.J."/>
            <person name="Chevrette M.G."/>
            <person name="De Carvalho L.P.S."/>
            <person name="Shen B."/>
        </authorList>
    </citation>
    <scope>NUCLEOTIDE SEQUENCE [LARGE SCALE GENOMIC DNA]</scope>
    <source>
        <strain evidence="2 3">NPDC058348</strain>
    </source>
</reference>
<evidence type="ECO:0000313" key="2">
    <source>
        <dbReference type="EMBL" id="MFD5100530.1"/>
    </source>
</evidence>
<keyword evidence="1" id="KW-0812">Transmembrane</keyword>
<comment type="caution">
    <text evidence="2">The sequence shown here is derived from an EMBL/GenBank/DDBJ whole genome shotgun (WGS) entry which is preliminary data.</text>
</comment>
<feature type="transmembrane region" description="Helical" evidence="1">
    <location>
        <begin position="6"/>
        <end position="27"/>
    </location>
</feature>
<keyword evidence="1" id="KW-1133">Transmembrane helix</keyword>
<evidence type="ECO:0000256" key="1">
    <source>
        <dbReference type="SAM" id="Phobius"/>
    </source>
</evidence>
<dbReference type="EMBL" id="JBHXIJ010000104">
    <property type="protein sequence ID" value="MFD5100530.1"/>
    <property type="molecule type" value="Genomic_DNA"/>
</dbReference>
<accession>A0ABW6FMA6</accession>
<name>A0ABW6FMA6_9ACTN</name>
<evidence type="ECO:0000313" key="3">
    <source>
        <dbReference type="Proteomes" id="UP001598448"/>
    </source>
</evidence>
<keyword evidence="3" id="KW-1185">Reference proteome</keyword>
<dbReference type="RefSeq" id="WP_386714457.1">
    <property type="nucleotide sequence ID" value="NZ_JBHXIJ010000104.1"/>
</dbReference>
<sequence length="357" mass="38926">MFTDLVIPVVGLAVLAWALVHVTRVALRNQKAKRFDAAAYGLVPRDQLDAGRSGPPRDEPALRLAVEAACGGDWEPAAGLLASAADDADWEARWRLVGIFADIAVEDERWLRTWRARMPQDADAVVVHAHALLLRAWAARGVKYAQETSDGQMALFAELLPTAMHAAREAARLAPRDPSPWITMVAAARGLGLSHDEFNGLWAEVTARAPHHYDAHWQALQYWCQKWYGSHKLMFKFAKEAAVSAPAGSLLSGIYLDAVHEAVLQDGDEAYRTWATKAMIARVQADVAQADPDDHRLPPIRHQLAATLVKCGRYAEALAQFRLIGGWCGAAPWTSASDTVVAFDHARGLAALGSGRP</sequence>
<proteinExistence type="predicted"/>
<gene>
    <name evidence="2" type="ORF">ACFWJN_16430</name>
</gene>
<keyword evidence="1" id="KW-0472">Membrane</keyword>
<dbReference type="Proteomes" id="UP001598448">
    <property type="component" value="Unassembled WGS sequence"/>
</dbReference>